<feature type="signal peptide" evidence="2">
    <location>
        <begin position="1"/>
        <end position="25"/>
    </location>
</feature>
<evidence type="ECO:0000313" key="5">
    <source>
        <dbReference type="Proteomes" id="UP001280897"/>
    </source>
</evidence>
<dbReference type="PROSITE" id="PS51257">
    <property type="entry name" value="PROKAR_LIPOPROTEIN"/>
    <property type="match status" value="1"/>
</dbReference>
<dbReference type="AlphaFoldDB" id="A0AAW8YIC2"/>
<dbReference type="RefSeq" id="WP_008841081.1">
    <property type="nucleotide sequence ID" value="NZ_CP050079.1"/>
</dbReference>
<organism evidence="4 5">
    <name type="scientific">Pediococcus acidilactici</name>
    <dbReference type="NCBI Taxonomy" id="1254"/>
    <lineage>
        <taxon>Bacteria</taxon>
        <taxon>Bacillati</taxon>
        <taxon>Bacillota</taxon>
        <taxon>Bacilli</taxon>
        <taxon>Lactobacillales</taxon>
        <taxon>Lactobacillaceae</taxon>
        <taxon>Pediococcus</taxon>
        <taxon>Pediococcus acidilactici group</taxon>
    </lineage>
</organism>
<sequence length="372" mass="40371">MQNLKRTFGWLASIGMGALLLTACGNSNSSSSSVHQNTATDLTKSSQARSTTHKATPSALWDQRKAEQLSSFMESFGQTMDQSYTVCTPGHNTTYAGLHYPDDLKQQRTAFDDQKLSAGWAPTGKGHYRVNVVAVYEDPGQGTLGGHVYLFAIKDGKPVVYHTSQNQGMPDNLTHFTTTENQTLRQGFAKIVAGQQVALPNKSSSSKKAVAPTHHYVKFVFPQWMQGTWYSADDDGKIEKLVVTGNLLNTDGVKTPTYDGASRTAADMKVLNGGGKPDPAKTDWGAGGLNSPSGSLFDDPSKVSQVVNVRGWYQGAGDGTYFYTSTEKDGGQPFTVLTQAGGAGMWLTAHYYRSVDLAKQHQDEHYSTDRDN</sequence>
<reference evidence="4" key="2">
    <citation type="submission" date="2023-10" db="EMBL/GenBank/DDBJ databases">
        <authorList>
            <person name="Khurajog B."/>
        </authorList>
    </citation>
    <scope>NUCLEOTIDE SEQUENCE</scope>
    <source>
        <strain evidence="4">BF9</strain>
    </source>
</reference>
<dbReference type="Pfam" id="PF15983">
    <property type="entry name" value="DUF4767"/>
    <property type="match status" value="1"/>
</dbReference>
<comment type="caution">
    <text evidence="4">The sequence shown here is derived from an EMBL/GenBank/DDBJ whole genome shotgun (WGS) entry which is preliminary data.</text>
</comment>
<proteinExistence type="predicted"/>
<evidence type="ECO:0000313" key="4">
    <source>
        <dbReference type="EMBL" id="MDV2621585.1"/>
    </source>
</evidence>
<dbReference type="GeneID" id="57366380"/>
<name>A0AAW8YIC2_PEDAC</name>
<dbReference type="Proteomes" id="UP001280897">
    <property type="component" value="Unassembled WGS sequence"/>
</dbReference>
<feature type="region of interest" description="Disordered" evidence="1">
    <location>
        <begin position="30"/>
        <end position="58"/>
    </location>
</feature>
<keyword evidence="2" id="KW-0732">Signal</keyword>
<feature type="domain" description="DUF4767" evidence="3">
    <location>
        <begin position="59"/>
        <end position="192"/>
    </location>
</feature>
<feature type="compositionally biased region" description="Polar residues" evidence="1">
    <location>
        <begin position="34"/>
        <end position="55"/>
    </location>
</feature>
<evidence type="ECO:0000256" key="2">
    <source>
        <dbReference type="SAM" id="SignalP"/>
    </source>
</evidence>
<dbReference type="InterPro" id="IPR031927">
    <property type="entry name" value="DUF4767"/>
</dbReference>
<evidence type="ECO:0000259" key="3">
    <source>
        <dbReference type="Pfam" id="PF15983"/>
    </source>
</evidence>
<protein>
    <submittedName>
        <fullName evidence="4">DUF4767 domain-containing protein</fullName>
    </submittedName>
</protein>
<feature type="chain" id="PRO_5043891778" evidence="2">
    <location>
        <begin position="26"/>
        <end position="372"/>
    </location>
</feature>
<dbReference type="EMBL" id="JAWJAV010000004">
    <property type="protein sequence ID" value="MDV2621585.1"/>
    <property type="molecule type" value="Genomic_DNA"/>
</dbReference>
<reference evidence="4" key="1">
    <citation type="journal article" date="2023" name="PeerJ">
        <title>Selection and evaluation of lactic acid bacteria from chicken feces in Thailand as potential probiotics.</title>
        <authorList>
            <person name="Khurajog B."/>
            <person name="Disastra Y."/>
            <person name="Lawwyne L.D."/>
            <person name="Sirichokchatchawan W."/>
            <person name="Niyomtham W."/>
            <person name="Yindee J."/>
            <person name="Hampson D.J."/>
            <person name="Prapasarakul N."/>
        </authorList>
    </citation>
    <scope>NUCLEOTIDE SEQUENCE</scope>
    <source>
        <strain evidence="4">BF9</strain>
    </source>
</reference>
<evidence type="ECO:0000256" key="1">
    <source>
        <dbReference type="SAM" id="MobiDB-lite"/>
    </source>
</evidence>
<gene>
    <name evidence="4" type="ORF">R0G89_07530</name>
</gene>
<accession>A0AAW8YIC2</accession>